<sequence length="158" mass="17245">MRIAIKMEFFICGGRSEGGDIGDGEGRVGEDESVEEWRGGSGGGMMVEVEVVVAVEVEMRLEVKVMIDFMVETLGNSKKMEFDNCHFNSSSRNFYSGRSFSSSRRVTSSRGVIRSGGSNQDVFSSRGSGSSVTSWVIRSHNAKEVSIQPHLGDSKMTN</sequence>
<reference evidence="2 3" key="1">
    <citation type="submission" date="2018-08" db="EMBL/GenBank/DDBJ databases">
        <title>Genome and evolution of the arbuscular mycorrhizal fungus Diversispora epigaea (formerly Glomus versiforme) and its bacterial endosymbionts.</title>
        <authorList>
            <person name="Sun X."/>
            <person name="Fei Z."/>
            <person name="Harrison M."/>
        </authorList>
    </citation>
    <scope>NUCLEOTIDE SEQUENCE [LARGE SCALE GENOMIC DNA]</scope>
    <source>
        <strain evidence="2 3">IT104</strain>
    </source>
</reference>
<comment type="caution">
    <text evidence="2">The sequence shown here is derived from an EMBL/GenBank/DDBJ whole genome shotgun (WGS) entry which is preliminary data.</text>
</comment>
<accession>A0A397IHH6</accession>
<proteinExistence type="predicted"/>
<evidence type="ECO:0000313" key="2">
    <source>
        <dbReference type="EMBL" id="RHZ73226.1"/>
    </source>
</evidence>
<dbReference type="AlphaFoldDB" id="A0A397IHH6"/>
<protein>
    <submittedName>
        <fullName evidence="2">Uncharacterized protein</fullName>
    </submittedName>
</protein>
<name>A0A397IHH6_9GLOM</name>
<dbReference type="Proteomes" id="UP000266861">
    <property type="component" value="Unassembled WGS sequence"/>
</dbReference>
<evidence type="ECO:0000313" key="3">
    <source>
        <dbReference type="Proteomes" id="UP000266861"/>
    </source>
</evidence>
<organism evidence="2 3">
    <name type="scientific">Diversispora epigaea</name>
    <dbReference type="NCBI Taxonomy" id="1348612"/>
    <lineage>
        <taxon>Eukaryota</taxon>
        <taxon>Fungi</taxon>
        <taxon>Fungi incertae sedis</taxon>
        <taxon>Mucoromycota</taxon>
        <taxon>Glomeromycotina</taxon>
        <taxon>Glomeromycetes</taxon>
        <taxon>Diversisporales</taxon>
        <taxon>Diversisporaceae</taxon>
        <taxon>Diversispora</taxon>
    </lineage>
</organism>
<feature type="compositionally biased region" description="Basic and acidic residues" evidence="1">
    <location>
        <begin position="24"/>
        <end position="38"/>
    </location>
</feature>
<keyword evidence="3" id="KW-1185">Reference proteome</keyword>
<evidence type="ECO:0000256" key="1">
    <source>
        <dbReference type="SAM" id="MobiDB-lite"/>
    </source>
</evidence>
<dbReference type="EMBL" id="PQFF01000215">
    <property type="protein sequence ID" value="RHZ73226.1"/>
    <property type="molecule type" value="Genomic_DNA"/>
</dbReference>
<feature type="region of interest" description="Disordered" evidence="1">
    <location>
        <begin position="106"/>
        <end position="129"/>
    </location>
</feature>
<gene>
    <name evidence="2" type="ORF">Glove_232g133</name>
</gene>
<feature type="region of interest" description="Disordered" evidence="1">
    <location>
        <begin position="21"/>
        <end position="40"/>
    </location>
</feature>